<dbReference type="Pfam" id="PF13508">
    <property type="entry name" value="Acetyltransf_7"/>
    <property type="match status" value="1"/>
</dbReference>
<dbReference type="EMBL" id="BAAAHH010000018">
    <property type="protein sequence ID" value="GAA0956778.1"/>
    <property type="molecule type" value="Genomic_DNA"/>
</dbReference>
<reference evidence="2 3" key="1">
    <citation type="journal article" date="2019" name="Int. J. Syst. Evol. Microbiol.">
        <title>The Global Catalogue of Microorganisms (GCM) 10K type strain sequencing project: providing services to taxonomists for standard genome sequencing and annotation.</title>
        <authorList>
            <consortium name="The Broad Institute Genomics Platform"/>
            <consortium name="The Broad Institute Genome Sequencing Center for Infectious Disease"/>
            <person name="Wu L."/>
            <person name="Ma J."/>
        </authorList>
    </citation>
    <scope>NUCLEOTIDE SEQUENCE [LARGE SCALE GENOMIC DNA]</scope>
    <source>
        <strain evidence="2 3">JCM 10696</strain>
    </source>
</reference>
<feature type="domain" description="N-acetyltransferase" evidence="1">
    <location>
        <begin position="7"/>
        <end position="177"/>
    </location>
</feature>
<organism evidence="2 3">
    <name type="scientific">Actinocorallia libanotica</name>
    <dbReference type="NCBI Taxonomy" id="46162"/>
    <lineage>
        <taxon>Bacteria</taxon>
        <taxon>Bacillati</taxon>
        <taxon>Actinomycetota</taxon>
        <taxon>Actinomycetes</taxon>
        <taxon>Streptosporangiales</taxon>
        <taxon>Thermomonosporaceae</taxon>
        <taxon>Actinocorallia</taxon>
    </lineage>
</organism>
<evidence type="ECO:0000259" key="1">
    <source>
        <dbReference type="PROSITE" id="PS51186"/>
    </source>
</evidence>
<dbReference type="CDD" id="cd04301">
    <property type="entry name" value="NAT_SF"/>
    <property type="match status" value="1"/>
</dbReference>
<protein>
    <recommendedName>
        <fullName evidence="1">N-acetyltransferase domain-containing protein</fullName>
    </recommendedName>
</protein>
<keyword evidence="3" id="KW-1185">Reference proteome</keyword>
<accession>A0ABN1RGF3</accession>
<sequence>MPAPHRLDADAVRDLTDDITALRRACYSGPPWYETPEQIAGYPAKLHAATTRPGFVAHAVHGPAGDLAGICYGWPSPPDLSGDHIYDALQRALGSDGASALTRGAFEVVQLFVHPDAQNRGHGRRLLAAATSGWPSAWLITHPGSPAAALYRRLGWHEHVTLPPDLHPRLTLAVFNRTIT</sequence>
<dbReference type="InterPro" id="IPR016181">
    <property type="entry name" value="Acyl_CoA_acyltransferase"/>
</dbReference>
<dbReference type="Proteomes" id="UP001500665">
    <property type="component" value="Unassembled WGS sequence"/>
</dbReference>
<dbReference type="RefSeq" id="WP_344242700.1">
    <property type="nucleotide sequence ID" value="NZ_BAAAHH010000018.1"/>
</dbReference>
<gene>
    <name evidence="2" type="ORF">GCM10009550_43190</name>
</gene>
<dbReference type="InterPro" id="IPR000182">
    <property type="entry name" value="GNAT_dom"/>
</dbReference>
<dbReference type="PROSITE" id="PS51186">
    <property type="entry name" value="GNAT"/>
    <property type="match status" value="1"/>
</dbReference>
<proteinExistence type="predicted"/>
<evidence type="ECO:0000313" key="3">
    <source>
        <dbReference type="Proteomes" id="UP001500665"/>
    </source>
</evidence>
<dbReference type="Gene3D" id="3.40.630.30">
    <property type="match status" value="1"/>
</dbReference>
<comment type="caution">
    <text evidence="2">The sequence shown here is derived from an EMBL/GenBank/DDBJ whole genome shotgun (WGS) entry which is preliminary data.</text>
</comment>
<dbReference type="SUPFAM" id="SSF55729">
    <property type="entry name" value="Acyl-CoA N-acyltransferases (Nat)"/>
    <property type="match status" value="1"/>
</dbReference>
<name>A0ABN1RGF3_9ACTN</name>
<evidence type="ECO:0000313" key="2">
    <source>
        <dbReference type="EMBL" id="GAA0956778.1"/>
    </source>
</evidence>